<evidence type="ECO:0000256" key="5">
    <source>
        <dbReference type="ARBA" id="ARBA00022723"/>
    </source>
</evidence>
<evidence type="ECO:0000256" key="2">
    <source>
        <dbReference type="ARBA" id="ARBA00007639"/>
    </source>
</evidence>
<dbReference type="PANTHER" id="PTHR30036:SF2">
    <property type="entry name" value="D-GALACTOSE_METHYL-GALACTOSIDE BINDING PERIPLASMIC PROTEIN MGLB"/>
    <property type="match status" value="1"/>
</dbReference>
<keyword evidence="5" id="KW-0479">Metal-binding</keyword>
<evidence type="ECO:0000256" key="10">
    <source>
        <dbReference type="ARBA" id="ARBA00034344"/>
    </source>
</evidence>
<keyword evidence="7" id="KW-0574">Periplasm</keyword>
<dbReference type="GO" id="GO:0055085">
    <property type="term" value="P:transmembrane transport"/>
    <property type="evidence" value="ECO:0007669"/>
    <property type="project" value="UniProtKB-ARBA"/>
</dbReference>
<keyword evidence="6 13" id="KW-0732">Signal</keyword>
<dbReference type="GO" id="GO:0046872">
    <property type="term" value="F:metal ion binding"/>
    <property type="evidence" value="ECO:0007669"/>
    <property type="project" value="UniProtKB-KW"/>
</dbReference>
<dbReference type="InterPro" id="IPR050555">
    <property type="entry name" value="Bact_Solute-Bind_Prot2"/>
</dbReference>
<dbReference type="NCBIfam" id="NF011924">
    <property type="entry name" value="PRK15395.1"/>
    <property type="match status" value="1"/>
</dbReference>
<feature type="signal peptide" evidence="13">
    <location>
        <begin position="1"/>
        <end position="23"/>
    </location>
</feature>
<comment type="subunit">
    <text evidence="9">The ABC transporter complex is composed of one ATP-binding protein (MglA), two transmembrane proteins (MglC) and a solute-binding protein (MglB).</text>
</comment>
<evidence type="ECO:0000256" key="12">
    <source>
        <dbReference type="ARBA" id="ARBA00034365"/>
    </source>
</evidence>
<comment type="similarity">
    <text evidence="2">Belongs to the bacterial solute-binding protein 2 family.</text>
</comment>
<feature type="domain" description="Periplasmic binding protein" evidence="14">
    <location>
        <begin position="28"/>
        <end position="300"/>
    </location>
</feature>
<evidence type="ECO:0000256" key="8">
    <source>
        <dbReference type="ARBA" id="ARBA00022837"/>
    </source>
</evidence>
<dbReference type="InterPro" id="IPR044085">
    <property type="entry name" value="MglB-like_PBP1"/>
</dbReference>
<dbReference type="CDD" id="cd01539">
    <property type="entry name" value="PBP1_GGBP"/>
    <property type="match status" value="1"/>
</dbReference>
<evidence type="ECO:0000256" key="7">
    <source>
        <dbReference type="ARBA" id="ARBA00022764"/>
    </source>
</evidence>
<evidence type="ECO:0000256" key="6">
    <source>
        <dbReference type="ARBA" id="ARBA00022729"/>
    </source>
</evidence>
<protein>
    <recommendedName>
        <fullName evidence="10">D-galactose/methyl-galactoside binding periplasmic protein MglB</fullName>
    </recommendedName>
    <alternativeName>
        <fullName evidence="12">D-galactose-binding periplasmic protein</fullName>
    </alternativeName>
    <alternativeName>
        <fullName evidence="11">D-galactose/D-glucose-binding protein</fullName>
    </alternativeName>
</protein>
<dbReference type="Pfam" id="PF13407">
    <property type="entry name" value="Peripla_BP_4"/>
    <property type="match status" value="1"/>
</dbReference>
<evidence type="ECO:0000256" key="9">
    <source>
        <dbReference type="ARBA" id="ARBA00034323"/>
    </source>
</evidence>
<dbReference type="Gene3D" id="3.40.50.2300">
    <property type="match status" value="2"/>
</dbReference>
<dbReference type="FunFam" id="3.40.50.2300:FF:000038">
    <property type="entry name" value="Galactose ABC transporter substrate-binding protein"/>
    <property type="match status" value="1"/>
</dbReference>
<dbReference type="RefSeq" id="WP_131863787.1">
    <property type="nucleotide sequence ID" value="NZ_SMCR01000001.1"/>
</dbReference>
<sequence length="332" mass="36076">MNKKAFTLTALAAGVLFSAAVQAADTRIGVTIYKYDDNFMSVVRKAIEKDAKEAKGVQLLMNDSQNDQSKQNDQIDVLIAKGVKALAINLVDPAAAQVVIDKARGNEIPIVFYNKEPSRKDLDSYDKAYYVGTDSKESGIIQGELIAKHWKAHPDWDLNKDGVIQYVMIKGEPGHPDAEARTSYAIKTLDQQEKLKTQQLQLDTAMWDTAQAKDKVDAWLSGPNADKIEVVIANNDAMAMGAVEALKAHNKSAIPVFGVDGLPEALAMVKSGAMAGTVLNDADNQAKATFDLAKNLAEGKGAADGTQWKLENKVVRIPYVGIDKDNLAQFKK</sequence>
<dbReference type="InterPro" id="IPR025997">
    <property type="entry name" value="SBP_2_dom"/>
</dbReference>
<name>A0A4R3Z4K4_9GAMM</name>
<evidence type="ECO:0000256" key="3">
    <source>
        <dbReference type="ARBA" id="ARBA00022448"/>
    </source>
</evidence>
<dbReference type="AlphaFoldDB" id="A0A4R3Z4K4"/>
<gene>
    <name evidence="15" type="ORF">EDC52_101586</name>
</gene>
<dbReference type="GO" id="GO:0030246">
    <property type="term" value="F:carbohydrate binding"/>
    <property type="evidence" value="ECO:0007669"/>
    <property type="project" value="InterPro"/>
</dbReference>
<dbReference type="InterPro" id="IPR028082">
    <property type="entry name" value="Peripla_BP_I"/>
</dbReference>
<proteinExistence type="inferred from homology"/>
<evidence type="ECO:0000313" key="15">
    <source>
        <dbReference type="EMBL" id="TCW00238.1"/>
    </source>
</evidence>
<evidence type="ECO:0000256" key="13">
    <source>
        <dbReference type="SAM" id="SignalP"/>
    </source>
</evidence>
<feature type="chain" id="PRO_5020554926" description="D-galactose/methyl-galactoside binding periplasmic protein MglB" evidence="13">
    <location>
        <begin position="24"/>
        <end position="332"/>
    </location>
</feature>
<keyword evidence="4" id="KW-0762">Sugar transport</keyword>
<dbReference type="Proteomes" id="UP000295719">
    <property type="component" value="Unassembled WGS sequence"/>
</dbReference>
<dbReference type="SUPFAM" id="SSF53822">
    <property type="entry name" value="Periplasmic binding protein-like I"/>
    <property type="match status" value="1"/>
</dbReference>
<keyword evidence="16" id="KW-1185">Reference proteome</keyword>
<comment type="caution">
    <text evidence="15">The sequence shown here is derived from an EMBL/GenBank/DDBJ whole genome shotgun (WGS) entry which is preliminary data.</text>
</comment>
<evidence type="ECO:0000259" key="14">
    <source>
        <dbReference type="Pfam" id="PF13407"/>
    </source>
</evidence>
<dbReference type="EMBL" id="SMCR01000001">
    <property type="protein sequence ID" value="TCW00238.1"/>
    <property type="molecule type" value="Genomic_DNA"/>
</dbReference>
<dbReference type="GO" id="GO:0030288">
    <property type="term" value="C:outer membrane-bounded periplasmic space"/>
    <property type="evidence" value="ECO:0007669"/>
    <property type="project" value="TreeGrafter"/>
</dbReference>
<reference evidence="15 16" key="1">
    <citation type="submission" date="2019-03" db="EMBL/GenBank/DDBJ databases">
        <title>Genomic Encyclopedia of Type Strains, Phase IV (KMG-IV): sequencing the most valuable type-strain genomes for metagenomic binning, comparative biology and taxonomic classification.</title>
        <authorList>
            <person name="Goeker M."/>
        </authorList>
    </citation>
    <scope>NUCLEOTIDE SEQUENCE [LARGE SCALE GENOMIC DNA]</scope>
    <source>
        <strain evidence="15 16">DSM 19580</strain>
    </source>
</reference>
<keyword evidence="8" id="KW-0106">Calcium</keyword>
<evidence type="ECO:0000256" key="11">
    <source>
        <dbReference type="ARBA" id="ARBA00034364"/>
    </source>
</evidence>
<accession>A0A4R3Z4K4</accession>
<evidence type="ECO:0000256" key="4">
    <source>
        <dbReference type="ARBA" id="ARBA00022597"/>
    </source>
</evidence>
<keyword evidence="3" id="KW-0813">Transport</keyword>
<dbReference type="OrthoDB" id="9769193at2"/>
<evidence type="ECO:0000256" key="1">
    <source>
        <dbReference type="ARBA" id="ARBA00004418"/>
    </source>
</evidence>
<comment type="subcellular location">
    <subcellularLocation>
        <location evidence="1">Periplasm</location>
    </subcellularLocation>
</comment>
<organism evidence="15 16">
    <name type="scientific">Biostraticola tofi</name>
    <dbReference type="NCBI Taxonomy" id="466109"/>
    <lineage>
        <taxon>Bacteria</taxon>
        <taxon>Pseudomonadati</taxon>
        <taxon>Pseudomonadota</taxon>
        <taxon>Gammaproteobacteria</taxon>
        <taxon>Enterobacterales</taxon>
        <taxon>Bruguierivoracaceae</taxon>
        <taxon>Biostraticola</taxon>
    </lineage>
</organism>
<evidence type="ECO:0000313" key="16">
    <source>
        <dbReference type="Proteomes" id="UP000295719"/>
    </source>
</evidence>
<dbReference type="PANTHER" id="PTHR30036">
    <property type="entry name" value="D-XYLOSE-BINDING PERIPLASMIC PROTEIN"/>
    <property type="match status" value="1"/>
</dbReference>